<dbReference type="EMBL" id="RGMI01000068">
    <property type="protein sequence ID" value="NCU50522.1"/>
    <property type="molecule type" value="Genomic_DNA"/>
</dbReference>
<dbReference type="Proteomes" id="UP000699985">
    <property type="component" value="Unassembled WGS sequence"/>
</dbReference>
<feature type="transmembrane region" description="Helical" evidence="1">
    <location>
        <begin position="21"/>
        <end position="40"/>
    </location>
</feature>
<accession>A0A966M1I2</accession>
<evidence type="ECO:0000256" key="1">
    <source>
        <dbReference type="SAM" id="Phobius"/>
    </source>
</evidence>
<proteinExistence type="predicted"/>
<protein>
    <submittedName>
        <fullName evidence="2">Uncharacterized protein</fullName>
    </submittedName>
</protein>
<evidence type="ECO:0000313" key="3">
    <source>
        <dbReference type="Proteomes" id="UP000699985"/>
    </source>
</evidence>
<keyword evidence="1" id="KW-0472">Membrane</keyword>
<gene>
    <name evidence="2" type="ORF">EBX29_01945</name>
</gene>
<keyword evidence="1" id="KW-0812">Transmembrane</keyword>
<comment type="caution">
    <text evidence="2">The sequence shown here is derived from an EMBL/GenBank/DDBJ whole genome shotgun (WGS) entry which is preliminary data.</text>
</comment>
<keyword evidence="1" id="KW-1133">Transmembrane helix</keyword>
<evidence type="ECO:0000313" key="2">
    <source>
        <dbReference type="EMBL" id="NCU50522.1"/>
    </source>
</evidence>
<reference evidence="2" key="1">
    <citation type="submission" date="2018-10" db="EMBL/GenBank/DDBJ databases">
        <title>Iterative Subtractive Binning of Freshwater Chronoseries Metagenomes Recovers Nearly Complete Genomes from over Four Hundred Novel Species.</title>
        <authorList>
            <person name="Rodriguez-R L.M."/>
            <person name="Tsementzi D."/>
            <person name="Luo C."/>
            <person name="Konstantinidis K.T."/>
        </authorList>
    </citation>
    <scope>NUCLEOTIDE SEQUENCE</scope>
    <source>
        <strain evidence="2">WB8_1A_003</strain>
    </source>
</reference>
<organism evidence="2 3">
    <name type="scientific">Candidatus Fonsibacter lacus</name>
    <dbReference type="NCBI Taxonomy" id="2576439"/>
    <lineage>
        <taxon>Bacteria</taxon>
        <taxon>Pseudomonadati</taxon>
        <taxon>Pseudomonadota</taxon>
        <taxon>Alphaproteobacteria</taxon>
        <taxon>Candidatus Pelagibacterales</taxon>
        <taxon>Candidatus Pelagibacterales incertae sedis</taxon>
        <taxon>Candidatus Fonsibacter</taxon>
    </lineage>
</organism>
<feature type="transmembrane region" description="Helical" evidence="1">
    <location>
        <begin position="46"/>
        <end position="64"/>
    </location>
</feature>
<name>A0A966M1I2_9PROT</name>
<sequence length="66" mass="7829">MNLAKSPELNDNQIKLLTLINIRWVAILGQFATISIVYFYFNFNFNIKYCYLLVLFSSFLNIFLQI</sequence>
<feature type="non-terminal residue" evidence="2">
    <location>
        <position position="66"/>
    </location>
</feature>
<dbReference type="AlphaFoldDB" id="A0A966M1I2"/>